<gene>
    <name evidence="2" type="ORF">TWF730_011166</name>
</gene>
<dbReference type="AlphaFoldDB" id="A0AAV9UJW8"/>
<sequence>MTSNLSPSSNTNGVTPSPTVPISTLKVFNTIVLTTLLRMTKFKESPHMLIEASGVQPVLAGSRVPVARLPIPHTTTQSSIHPNTEAPYLSTATHPTQGRTVAHRLIYKISSERSSQMHGDAVTVTSTVQLPQKTVTIHLAVPSTNTEHPQAVTSYRRKAISTSLSSSRSIEKQEPELPTQELIPEMPVSATGTIFTEEGDTLPTNPTNLRPYQGSTGVIAGSVIGGIGLLGGAAALLIIYWDRLKRRRKKKRSSMSGDILNSIPRRLDLDSIEVRDLPPPVTRKRKSRMDWVRFSKARGLHEVFELEG</sequence>
<keyword evidence="3" id="KW-1185">Reference proteome</keyword>
<reference evidence="2 3" key="1">
    <citation type="submission" date="2019-10" db="EMBL/GenBank/DDBJ databases">
        <authorList>
            <person name="Palmer J.M."/>
        </authorList>
    </citation>
    <scope>NUCLEOTIDE SEQUENCE [LARGE SCALE GENOMIC DNA]</scope>
    <source>
        <strain evidence="2 3">TWF730</strain>
    </source>
</reference>
<comment type="caution">
    <text evidence="2">The sequence shown here is derived from an EMBL/GenBank/DDBJ whole genome shotgun (WGS) entry which is preliminary data.</text>
</comment>
<evidence type="ECO:0000256" key="1">
    <source>
        <dbReference type="SAM" id="Phobius"/>
    </source>
</evidence>
<protein>
    <submittedName>
        <fullName evidence="2">Uncharacterized protein</fullName>
    </submittedName>
</protein>
<keyword evidence="1" id="KW-0472">Membrane</keyword>
<dbReference type="Proteomes" id="UP001373714">
    <property type="component" value="Unassembled WGS sequence"/>
</dbReference>
<keyword evidence="1" id="KW-1133">Transmembrane helix</keyword>
<feature type="transmembrane region" description="Helical" evidence="1">
    <location>
        <begin position="218"/>
        <end position="241"/>
    </location>
</feature>
<name>A0AAV9UJW8_9PEZI</name>
<evidence type="ECO:0000313" key="3">
    <source>
        <dbReference type="Proteomes" id="UP001373714"/>
    </source>
</evidence>
<dbReference type="EMBL" id="JAVHNS010000009">
    <property type="protein sequence ID" value="KAK6343576.1"/>
    <property type="molecule type" value="Genomic_DNA"/>
</dbReference>
<accession>A0AAV9UJW8</accession>
<keyword evidence="1" id="KW-0812">Transmembrane</keyword>
<proteinExistence type="predicted"/>
<organism evidence="2 3">
    <name type="scientific">Orbilia blumenaviensis</name>
    <dbReference type="NCBI Taxonomy" id="1796055"/>
    <lineage>
        <taxon>Eukaryota</taxon>
        <taxon>Fungi</taxon>
        <taxon>Dikarya</taxon>
        <taxon>Ascomycota</taxon>
        <taxon>Pezizomycotina</taxon>
        <taxon>Orbiliomycetes</taxon>
        <taxon>Orbiliales</taxon>
        <taxon>Orbiliaceae</taxon>
        <taxon>Orbilia</taxon>
    </lineage>
</organism>
<evidence type="ECO:0000313" key="2">
    <source>
        <dbReference type="EMBL" id="KAK6343576.1"/>
    </source>
</evidence>